<name>A0ABW3GIU0_9PROT</name>
<keyword evidence="1" id="KW-0472">Membrane</keyword>
<keyword evidence="3" id="KW-1185">Reference proteome</keyword>
<dbReference type="InterPro" id="IPR021913">
    <property type="entry name" value="DUF3526"/>
</dbReference>
<dbReference type="PANTHER" id="PTHR43471">
    <property type="entry name" value="ABC TRANSPORTER PERMEASE"/>
    <property type="match status" value="1"/>
</dbReference>
<dbReference type="RefSeq" id="WP_379076647.1">
    <property type="nucleotide sequence ID" value="NZ_JBHTJW010000002.1"/>
</dbReference>
<keyword evidence="1" id="KW-0812">Transmembrane</keyword>
<dbReference type="EMBL" id="JBHTJW010000002">
    <property type="protein sequence ID" value="MFD0930348.1"/>
    <property type="molecule type" value="Genomic_DNA"/>
</dbReference>
<protein>
    <submittedName>
        <fullName evidence="2">DUF3526 domain-containing protein</fullName>
    </submittedName>
</protein>
<feature type="transmembrane region" description="Helical" evidence="1">
    <location>
        <begin position="207"/>
        <end position="229"/>
    </location>
</feature>
<feature type="transmembrane region" description="Helical" evidence="1">
    <location>
        <begin position="441"/>
        <end position="462"/>
    </location>
</feature>
<organism evidence="2 3">
    <name type="scientific">Methylophilus glucosoxydans</name>
    <dbReference type="NCBI Taxonomy" id="752553"/>
    <lineage>
        <taxon>Bacteria</taxon>
        <taxon>Pseudomonadati</taxon>
        <taxon>Pseudomonadota</taxon>
        <taxon>Betaproteobacteria</taxon>
        <taxon>Nitrosomonadales</taxon>
        <taxon>Methylophilaceae</taxon>
        <taxon>Methylophilus</taxon>
    </lineage>
</organism>
<feature type="transmembrane region" description="Helical" evidence="1">
    <location>
        <begin position="241"/>
        <end position="260"/>
    </location>
</feature>
<gene>
    <name evidence="2" type="ORF">ACFQ1T_11230</name>
</gene>
<feature type="transmembrane region" description="Helical" evidence="1">
    <location>
        <begin position="178"/>
        <end position="201"/>
    </location>
</feature>
<sequence>MSALIWKIACNEWRRLWHARVPALLMIVLVTLWGIAALAAHHHWQDHAQTVAKVTARSQHDWQSQPDRHPHRVSHFGDFVAKPVHPLSVIEPGILDQSGHLVYLEAHRLNSANFNPATEATTLGRFSLITPAMIVQWWMPLFLIMIAYATVTADKITGILAFMRGNGTPGWAIAAGKWLALFLPLLLLLCLQALLTLAWSWQSDQLLARLALMLLAQALYIAGWCLLVVTVSWYSRQLHSALLTLLLCWVCVCIIFPRGLANLAQIAYPTQPRAEAEYHAESKLQSIGDSHNPDDPHFAAFKQSILDQYHVSSVEDLPVNYNGLLMQEGERLTTAVYREQQALHDAQLAKQNESIRHWLWLTPALALQYIQMAASGNDLPHHQAFIRQSEARRYQLIQYLNQIHTYKVDQHDDKNTRVSADFWKNAPRPPVNLPPMAVSHASLTAAFLVLIGWLLLPGSMLVRVSHRL</sequence>
<evidence type="ECO:0000256" key="1">
    <source>
        <dbReference type="SAM" id="Phobius"/>
    </source>
</evidence>
<proteinExistence type="predicted"/>
<evidence type="ECO:0000313" key="3">
    <source>
        <dbReference type="Proteomes" id="UP001597106"/>
    </source>
</evidence>
<keyword evidence="1" id="KW-1133">Transmembrane helix</keyword>
<dbReference type="Pfam" id="PF12040">
    <property type="entry name" value="DUF3526"/>
    <property type="match status" value="1"/>
</dbReference>
<feature type="transmembrane region" description="Helical" evidence="1">
    <location>
        <begin position="137"/>
        <end position="157"/>
    </location>
</feature>
<reference evidence="3" key="1">
    <citation type="journal article" date="2019" name="Int. J. Syst. Evol. Microbiol.">
        <title>The Global Catalogue of Microorganisms (GCM) 10K type strain sequencing project: providing services to taxonomists for standard genome sequencing and annotation.</title>
        <authorList>
            <consortium name="The Broad Institute Genomics Platform"/>
            <consortium name="The Broad Institute Genome Sequencing Center for Infectious Disease"/>
            <person name="Wu L."/>
            <person name="Ma J."/>
        </authorList>
    </citation>
    <scope>NUCLEOTIDE SEQUENCE [LARGE SCALE GENOMIC DNA]</scope>
    <source>
        <strain evidence="3">CCUG 59685</strain>
    </source>
</reference>
<evidence type="ECO:0000313" key="2">
    <source>
        <dbReference type="EMBL" id="MFD0930348.1"/>
    </source>
</evidence>
<feature type="transmembrane region" description="Helical" evidence="1">
    <location>
        <begin position="21"/>
        <end position="40"/>
    </location>
</feature>
<dbReference type="Proteomes" id="UP001597106">
    <property type="component" value="Unassembled WGS sequence"/>
</dbReference>
<dbReference type="PANTHER" id="PTHR43471:SF1">
    <property type="entry name" value="ABC TRANSPORTER PERMEASE PROTEIN NOSY-RELATED"/>
    <property type="match status" value="1"/>
</dbReference>
<comment type="caution">
    <text evidence="2">The sequence shown here is derived from an EMBL/GenBank/DDBJ whole genome shotgun (WGS) entry which is preliminary data.</text>
</comment>
<accession>A0ABW3GIU0</accession>